<dbReference type="SUPFAM" id="SSF58022">
    <property type="entry name" value="XRCC4, C-terminal oligomerization domain"/>
    <property type="match status" value="1"/>
</dbReference>
<keyword evidence="4" id="KW-0539">Nucleus</keyword>
<dbReference type="GO" id="GO:0032807">
    <property type="term" value="C:DNA ligase IV complex"/>
    <property type="evidence" value="ECO:0007669"/>
    <property type="project" value="TreeGrafter"/>
</dbReference>
<dbReference type="GO" id="GO:0006303">
    <property type="term" value="P:double-strand break repair via nonhomologous end joining"/>
    <property type="evidence" value="ECO:0007669"/>
    <property type="project" value="UniProtKB-ARBA"/>
</dbReference>
<sequence>MESPGLRHTCLKLHIEDGRGAAVIFVKGTWLPTRFELFITDGLDAWICSATETEVEQRAELWDQHVSEYIAMAERHLGFQQPGSIYRFEDAGVGEKRLSWTFEKQGTRLEWRWKCQSSPNSKQVTANILDFLMDANTRLSEEVVSKRQSFERLKAEAEKCLAQSEKYCIEKKEFEDATYGKFVAVLNSKKAKLRQLRDRLSRYESTDRGPQCKDDSGDNVGAVDMSSEDEETKV</sequence>
<dbReference type="GO" id="GO:0010165">
    <property type="term" value="P:response to X-ray"/>
    <property type="evidence" value="ECO:0007669"/>
    <property type="project" value="TreeGrafter"/>
</dbReference>
<organism evidence="8 9">
    <name type="scientific">Spirodela intermedia</name>
    <name type="common">Intermediate duckweed</name>
    <dbReference type="NCBI Taxonomy" id="51605"/>
    <lineage>
        <taxon>Eukaryota</taxon>
        <taxon>Viridiplantae</taxon>
        <taxon>Streptophyta</taxon>
        <taxon>Embryophyta</taxon>
        <taxon>Tracheophyta</taxon>
        <taxon>Spermatophyta</taxon>
        <taxon>Magnoliopsida</taxon>
        <taxon>Liliopsida</taxon>
        <taxon>Araceae</taxon>
        <taxon>Lemnoideae</taxon>
        <taxon>Spirodela</taxon>
    </lineage>
</organism>
<dbReference type="InterPro" id="IPR038051">
    <property type="entry name" value="XRCC4-like_N_sf"/>
</dbReference>
<keyword evidence="9" id="KW-1185">Reference proteome</keyword>
<evidence type="ECO:0000256" key="3">
    <source>
        <dbReference type="ARBA" id="ARBA00023204"/>
    </source>
</evidence>
<dbReference type="Pfam" id="PF21924">
    <property type="entry name" value="XRCC4_CC"/>
    <property type="match status" value="1"/>
</dbReference>
<dbReference type="PANTHER" id="PTHR28559:SF1">
    <property type="entry name" value="DNA REPAIR PROTEIN XRCC4"/>
    <property type="match status" value="1"/>
</dbReference>
<evidence type="ECO:0000313" key="8">
    <source>
        <dbReference type="EMBL" id="CAA7399150.1"/>
    </source>
</evidence>
<feature type="region of interest" description="Disordered" evidence="5">
    <location>
        <begin position="201"/>
        <end position="234"/>
    </location>
</feature>
<dbReference type="GO" id="GO:0006310">
    <property type="term" value="P:DNA recombination"/>
    <property type="evidence" value="ECO:0007669"/>
    <property type="project" value="InterPro"/>
</dbReference>
<dbReference type="OrthoDB" id="8064436at2759"/>
<feature type="domain" description="XRCC4 coiled-coil" evidence="7">
    <location>
        <begin position="126"/>
        <end position="196"/>
    </location>
</feature>
<evidence type="ECO:0000256" key="1">
    <source>
        <dbReference type="ARBA" id="ARBA00004123"/>
    </source>
</evidence>
<dbReference type="GO" id="GO:0003677">
    <property type="term" value="F:DNA binding"/>
    <property type="evidence" value="ECO:0007669"/>
    <property type="project" value="InterPro"/>
</dbReference>
<evidence type="ECO:0000259" key="7">
    <source>
        <dbReference type="Pfam" id="PF21924"/>
    </source>
</evidence>
<feature type="domain" description="XRCC4 N-terminal" evidence="6">
    <location>
        <begin position="24"/>
        <end position="117"/>
    </location>
</feature>
<dbReference type="Gene3D" id="1.20.5.370">
    <property type="match status" value="1"/>
</dbReference>
<keyword evidence="3" id="KW-0234">DNA repair</keyword>
<evidence type="ECO:0000256" key="4">
    <source>
        <dbReference type="ARBA" id="ARBA00023242"/>
    </source>
</evidence>
<dbReference type="InterPro" id="IPR014751">
    <property type="entry name" value="XRCC4-like_C"/>
</dbReference>
<dbReference type="InterPro" id="IPR053961">
    <property type="entry name" value="XRCC4_N"/>
</dbReference>
<dbReference type="InterPro" id="IPR010585">
    <property type="entry name" value="DNA_repair_prot_XRCC4"/>
</dbReference>
<keyword evidence="2" id="KW-0227">DNA damage</keyword>
<dbReference type="Proteomes" id="UP000663760">
    <property type="component" value="Chromosome 7"/>
</dbReference>
<dbReference type="PANTHER" id="PTHR28559">
    <property type="entry name" value="DNA REPAIR PROTEIN XRCC4"/>
    <property type="match status" value="1"/>
</dbReference>
<dbReference type="Pfam" id="PF06632">
    <property type="entry name" value="XRCC4"/>
    <property type="match status" value="1"/>
</dbReference>
<evidence type="ECO:0000256" key="2">
    <source>
        <dbReference type="ARBA" id="ARBA00022763"/>
    </source>
</evidence>
<dbReference type="GO" id="GO:0005958">
    <property type="term" value="C:DNA-dependent protein kinase-DNA ligase 4 complex"/>
    <property type="evidence" value="ECO:0007669"/>
    <property type="project" value="TreeGrafter"/>
</dbReference>
<dbReference type="EMBL" id="LR746270">
    <property type="protein sequence ID" value="CAA7399150.1"/>
    <property type="molecule type" value="Genomic_DNA"/>
</dbReference>
<evidence type="ECO:0000256" key="5">
    <source>
        <dbReference type="SAM" id="MobiDB-lite"/>
    </source>
</evidence>
<protein>
    <submittedName>
        <fullName evidence="8">Uncharacterized protein</fullName>
    </submittedName>
</protein>
<name>A0A7I8KMX4_SPIIN</name>
<reference evidence="8" key="1">
    <citation type="submission" date="2020-02" db="EMBL/GenBank/DDBJ databases">
        <authorList>
            <person name="Scholz U."/>
            <person name="Mascher M."/>
            <person name="Fiebig A."/>
        </authorList>
    </citation>
    <scope>NUCLEOTIDE SEQUENCE</scope>
</reference>
<evidence type="ECO:0000259" key="6">
    <source>
        <dbReference type="Pfam" id="PF06632"/>
    </source>
</evidence>
<comment type="subcellular location">
    <subcellularLocation>
        <location evidence="1">Nucleus</location>
    </subcellularLocation>
</comment>
<proteinExistence type="predicted"/>
<evidence type="ECO:0000313" key="9">
    <source>
        <dbReference type="Proteomes" id="UP000663760"/>
    </source>
</evidence>
<dbReference type="InterPro" id="IPR053962">
    <property type="entry name" value="XRCC4_CC"/>
</dbReference>
<dbReference type="FunFam" id="1.20.5.370:FF:000012">
    <property type="entry name" value="DNA repair protein XRCC4"/>
    <property type="match status" value="1"/>
</dbReference>
<feature type="compositionally biased region" description="Basic and acidic residues" evidence="5">
    <location>
        <begin position="201"/>
        <end position="216"/>
    </location>
</feature>
<gene>
    <name evidence="8" type="ORF">SI8410_07009820</name>
</gene>
<accession>A0A7I8KMX4</accession>
<dbReference type="Gene3D" id="2.170.210.10">
    <property type="entry name" value="DNA double-strand break repair and VJ recombination XRCC4, N-terminal"/>
    <property type="match status" value="1"/>
</dbReference>
<dbReference type="AlphaFoldDB" id="A0A7I8KMX4"/>